<name>A0A8T0DSP8_9TREM</name>
<dbReference type="OrthoDB" id="10480131at2759"/>
<dbReference type="AlphaFoldDB" id="A0A8T0DSP8"/>
<evidence type="ECO:0000313" key="2">
    <source>
        <dbReference type="Proteomes" id="UP000699462"/>
    </source>
</evidence>
<evidence type="ECO:0000313" key="1">
    <source>
        <dbReference type="EMBL" id="KAF8570232.1"/>
    </source>
</evidence>
<protein>
    <submittedName>
        <fullName evidence="1">Uncharacterized protein</fullName>
    </submittedName>
</protein>
<reference evidence="1 2" key="1">
    <citation type="submission" date="2019-07" db="EMBL/GenBank/DDBJ databases">
        <title>Annotation for the trematode Paragonimus westermani.</title>
        <authorList>
            <person name="Choi Y.-J."/>
        </authorList>
    </citation>
    <scope>NUCLEOTIDE SEQUENCE [LARGE SCALE GENOMIC DNA]</scope>
    <source>
        <strain evidence="1">180907_Pwestermani</strain>
    </source>
</reference>
<sequence length="182" mass="20783">MLAKHAASSYCATKLKVFDFNVTLLYRNAEERLGELQDSFKFRRLTSPTFTGKEKRLDYVFQTVHLLSIRLKRVECKLDISTAKGRKLHAEDVKIAVSCADFRLPLALEVEVMQLQTKLGESDMRDKQIIYLFESRLFSGALVVNLRWSTLCRSGSTHIGESYLCNFFTQLECTGTLGSRVN</sequence>
<organism evidence="1 2">
    <name type="scientific">Paragonimus westermani</name>
    <dbReference type="NCBI Taxonomy" id="34504"/>
    <lineage>
        <taxon>Eukaryota</taxon>
        <taxon>Metazoa</taxon>
        <taxon>Spiralia</taxon>
        <taxon>Lophotrochozoa</taxon>
        <taxon>Platyhelminthes</taxon>
        <taxon>Trematoda</taxon>
        <taxon>Digenea</taxon>
        <taxon>Plagiorchiida</taxon>
        <taxon>Troglotremata</taxon>
        <taxon>Troglotrematidae</taxon>
        <taxon>Paragonimus</taxon>
    </lineage>
</organism>
<comment type="caution">
    <text evidence="1">The sequence shown here is derived from an EMBL/GenBank/DDBJ whole genome shotgun (WGS) entry which is preliminary data.</text>
</comment>
<keyword evidence="2" id="KW-1185">Reference proteome</keyword>
<dbReference type="Proteomes" id="UP000699462">
    <property type="component" value="Unassembled WGS sequence"/>
</dbReference>
<dbReference type="EMBL" id="JTDF01001287">
    <property type="protein sequence ID" value="KAF8570232.1"/>
    <property type="molecule type" value="Genomic_DNA"/>
</dbReference>
<gene>
    <name evidence="1" type="ORF">P879_01944</name>
</gene>
<accession>A0A8T0DSP8</accession>
<proteinExistence type="predicted"/>